<evidence type="ECO:0000313" key="2">
    <source>
        <dbReference type="EMBL" id="AZL60739.1"/>
    </source>
</evidence>
<feature type="transmembrane region" description="Helical" evidence="1">
    <location>
        <begin position="82"/>
        <end position="100"/>
    </location>
</feature>
<name>A0A3S8UB02_9RHOB</name>
<evidence type="ECO:0000313" key="3">
    <source>
        <dbReference type="Proteomes" id="UP000282002"/>
    </source>
</evidence>
<proteinExistence type="predicted"/>
<dbReference type="Proteomes" id="UP000282002">
    <property type="component" value="Chromosome"/>
</dbReference>
<evidence type="ECO:0000256" key="1">
    <source>
        <dbReference type="SAM" id="Phobius"/>
    </source>
</evidence>
<dbReference type="RefSeq" id="WP_125326951.1">
    <property type="nucleotide sequence ID" value="NZ_CP034328.1"/>
</dbReference>
<keyword evidence="1" id="KW-0472">Membrane</keyword>
<feature type="transmembrane region" description="Helical" evidence="1">
    <location>
        <begin position="106"/>
        <end position="125"/>
    </location>
</feature>
<feature type="transmembrane region" description="Helical" evidence="1">
    <location>
        <begin position="203"/>
        <end position="226"/>
    </location>
</feature>
<organism evidence="2 3">
    <name type="scientific">Tabrizicola piscis</name>
    <dbReference type="NCBI Taxonomy" id="2494374"/>
    <lineage>
        <taxon>Bacteria</taxon>
        <taxon>Pseudomonadati</taxon>
        <taxon>Pseudomonadota</taxon>
        <taxon>Alphaproteobacteria</taxon>
        <taxon>Rhodobacterales</taxon>
        <taxon>Paracoccaceae</taxon>
        <taxon>Tabrizicola</taxon>
    </lineage>
</organism>
<protein>
    <recommendedName>
        <fullName evidence="4">Glycosyltransferase RgtA/B/C/D-like domain-containing protein</fullName>
    </recommendedName>
</protein>
<dbReference type="EMBL" id="CP034328">
    <property type="protein sequence ID" value="AZL60739.1"/>
    <property type="molecule type" value="Genomic_DNA"/>
</dbReference>
<dbReference type="OrthoDB" id="7765097at2"/>
<accession>A0A3S8UB02</accession>
<evidence type="ECO:0008006" key="4">
    <source>
        <dbReference type="Google" id="ProtNLM"/>
    </source>
</evidence>
<gene>
    <name evidence="2" type="ORF">EI545_19090</name>
</gene>
<feature type="transmembrane region" description="Helical" evidence="1">
    <location>
        <begin position="340"/>
        <end position="358"/>
    </location>
</feature>
<feature type="transmembrane region" description="Helical" evidence="1">
    <location>
        <begin position="284"/>
        <end position="301"/>
    </location>
</feature>
<dbReference type="AlphaFoldDB" id="A0A3S8UB02"/>
<keyword evidence="1" id="KW-1133">Transmembrane helix</keyword>
<feature type="transmembrane region" description="Helical" evidence="1">
    <location>
        <begin position="260"/>
        <end position="277"/>
    </location>
</feature>
<reference evidence="2 3" key="1">
    <citation type="submission" date="2018-12" db="EMBL/GenBank/DDBJ databases">
        <title>Complete genome sequencing of Tabrizicola sp. K13M18.</title>
        <authorList>
            <person name="Bae J.-W."/>
        </authorList>
    </citation>
    <scope>NUCLEOTIDE SEQUENCE [LARGE SCALE GENOMIC DNA]</scope>
    <source>
        <strain evidence="2 3">K13M18</strain>
    </source>
</reference>
<feature type="transmembrane region" description="Helical" evidence="1">
    <location>
        <begin position="155"/>
        <end position="183"/>
    </location>
</feature>
<feature type="transmembrane region" description="Helical" evidence="1">
    <location>
        <begin position="307"/>
        <end position="328"/>
    </location>
</feature>
<feature type="transmembrane region" description="Helical" evidence="1">
    <location>
        <begin position="6"/>
        <end position="28"/>
    </location>
</feature>
<dbReference type="KEGG" id="taw:EI545_19090"/>
<keyword evidence="3" id="KW-1185">Reference proteome</keyword>
<sequence length="514" mass="56183">MSGFALRAIVLVVWLPMMVVLALLYMTLSPSPDQSQFDWMAFIATQGQPYYAGSFDMNWPGAMWLHEAGIRLFGVHAWTWRLTDFLMLAGYTAAGAAFLFRAGWRTAPIVFLFLYPPLYVTAGGWMAGQRDMYAAGFLLVACALAMPGRRWEFSAVFAAGVFVAAAVLVRPTFLTFIAGLILLEALPLKVPHPRSLSRIGRAIGFALGLAAGIGAAVMAGLMLGILDDWYQQSIEFSLLVYFGEPPQDWRVTLDTLFVRSWHWICFLALIGFGFWAWRDRFGYALVLTVGLAATSAVSFAVQNKGFGYHLAGVLPVLVLFAAVAFDGLDQWRRTSGSRAGSRAAVAALALIGLLAFAGTAKKLMTFETGLRLLLSGTIGPAADHGLTEAERREIVDTIKAGSSPDETVVVYGTNFDLAYRAERLPSHRFTNIVIDQADASFPYYDAWMAEIDASLAKTPPAYMIFDRSFLAGPTERPSPALQKRPVLNRLVDLIADGYVPVFSNETVVVYGKTG</sequence>
<keyword evidence="1" id="KW-0812">Transmembrane</keyword>